<feature type="compositionally biased region" description="Basic and acidic residues" evidence="2">
    <location>
        <begin position="1059"/>
        <end position="1070"/>
    </location>
</feature>
<feature type="domain" description="DNA2/NAM7 helicase helicase" evidence="3">
    <location>
        <begin position="318"/>
        <end position="700"/>
    </location>
</feature>
<keyword evidence="7" id="KW-1185">Reference proteome</keyword>
<evidence type="ECO:0000259" key="3">
    <source>
        <dbReference type="Pfam" id="PF13086"/>
    </source>
</evidence>
<dbReference type="InterPro" id="IPR041679">
    <property type="entry name" value="DNA2/NAM7-like_C"/>
</dbReference>
<feature type="compositionally biased region" description="Basic and acidic residues" evidence="2">
    <location>
        <begin position="9"/>
        <end position="20"/>
    </location>
</feature>
<dbReference type="PANTHER" id="PTHR10887:SF341">
    <property type="entry name" value="NFX1-TYPE ZINC FINGER-CONTAINING PROTEIN 1"/>
    <property type="match status" value="1"/>
</dbReference>
<sequence>MNEHLVERFVRSRRAPKADTEPVEGQSAPSENERPNPLIRKYFFEDAVRPVEGGSWLCRKEIPTSSEILDIDTGNCNNPDIVEIVPNRPQGAWESKEEYLGALYELLREDCIRPLRETISQVRLTPTGEESEFKGTIGIYEKVHVRAVVCSTRGIALRVTFSIRRVGKQILWEQSKRLTTGSLVVLTPANDMFKTTAIVATVAARPLTGVQSNPPEVDLFIANDDELEIDPAKEFVMVEERSSFFEADRHTLLALQSMMREPFPLSEHLVDAVPEVGEPDFVKEHPIMDLTGALGEDDPQYKEVNVITNWPDELQSSLDGSQLEALRRILTKKLAIVQGPPGAGKTFVSTQAIRAILASRQPDDPPIIIACQTNHAVDQILRKIVEFESAFARLGGRSKDKDAIKERTMFSLRDSEGRPQLQGGLRFFAKKKMNMLETELSELLLPLKPDNVPMHCRILEEKGLLTKEQADSLETGASQWVQSNSGGSDAAKSPFSVWLGNSLVPVPHKQQEEDYGFEYEETDLAFEQLKEMEAENLTKDDEDLDSLFGKVLWLADNFTCRKSTGMGDSKEKAKVALKHKDMWKIPEGHRGAVYRYLQQEMKRIITDEFRNLARQYNKEAREAHVGRFEENEVILKKQKIVGMTTTGLSKYRGLIASLQPRIVLIEEAAETLEAPVTVACMPTVQQLILVGDHKQLRPHTHVQAHEDSPYWLNLSLFERMLNNGVEFSFLSRQRRMIPEIRRILRPIYGDLIIDHPAMSDPGIRPDVPGMGGVNSFFMSHNWPEQHDDQMSAYNQREADMIVGFVEYLIYNNVGPDKITILTFYNGQRKFLLSALRKCPGLAGRFFNVVTVDSYQGEENNIVILSLVRSNENKKIGFLSIDNRVCVALSRAQMGLYIFGDGEVLFNYETWAKVINIMALSKKRYEKPKNPPFRRLADYLPVKCDKHQVVTQMRDPDDWKAISGGCKQICTESLACGHLCRVTCHPFPHDIISCDEGCERVLPCGHPCGEMCGEPCICPVCKTTTVQPAEPNGQPEPSADQVGNVMDTKEPTPLLELDDHETARKNLDWSREQSLLD</sequence>
<gene>
    <name evidence="6" type="ORF">K470DRAFT_250251</name>
</gene>
<dbReference type="PANTHER" id="PTHR10887">
    <property type="entry name" value="DNA2/NAM7 HELICASE FAMILY"/>
    <property type="match status" value="1"/>
</dbReference>
<dbReference type="CDD" id="cd06008">
    <property type="entry name" value="NF-X1-zinc-finger"/>
    <property type="match status" value="1"/>
</dbReference>
<dbReference type="GO" id="GO:0004386">
    <property type="term" value="F:helicase activity"/>
    <property type="evidence" value="ECO:0007669"/>
    <property type="project" value="InterPro"/>
</dbReference>
<dbReference type="GO" id="GO:0031380">
    <property type="term" value="C:nuclear RNA-directed RNA polymerase complex"/>
    <property type="evidence" value="ECO:0007669"/>
    <property type="project" value="TreeGrafter"/>
</dbReference>
<dbReference type="AlphaFoldDB" id="A0A6A7BVE0"/>
<dbReference type="EMBL" id="MU006000">
    <property type="protein sequence ID" value="KAF2858937.1"/>
    <property type="molecule type" value="Genomic_DNA"/>
</dbReference>
<keyword evidence="1" id="KW-0067">ATP-binding</keyword>
<dbReference type="InterPro" id="IPR041677">
    <property type="entry name" value="DNA2/NAM7_AAA_11"/>
</dbReference>
<dbReference type="OrthoDB" id="409395at2759"/>
<accession>A0A6A7BVE0</accession>
<keyword evidence="1" id="KW-0347">Helicase</keyword>
<dbReference type="SUPFAM" id="SSF52540">
    <property type="entry name" value="P-loop containing nucleoside triphosphate hydrolases"/>
    <property type="match status" value="1"/>
</dbReference>
<dbReference type="Pfam" id="PF25396">
    <property type="entry name" value="ZNFX1"/>
    <property type="match status" value="1"/>
</dbReference>
<name>A0A6A7BVE0_9PEZI</name>
<protein>
    <submittedName>
        <fullName evidence="6">P-loop containing nucleoside triphosphate hydrolase protein</fullName>
    </submittedName>
</protein>
<evidence type="ECO:0000259" key="4">
    <source>
        <dbReference type="Pfam" id="PF13087"/>
    </source>
</evidence>
<dbReference type="Gene3D" id="3.40.50.300">
    <property type="entry name" value="P-loop containing nucleotide triphosphate hydrolases"/>
    <property type="match status" value="3"/>
</dbReference>
<feature type="region of interest" description="Disordered" evidence="2">
    <location>
        <begin position="9"/>
        <end position="36"/>
    </location>
</feature>
<feature type="domain" description="ZNFX1" evidence="5">
    <location>
        <begin position="136"/>
        <end position="240"/>
    </location>
</feature>
<dbReference type="GO" id="GO:0016787">
    <property type="term" value="F:hydrolase activity"/>
    <property type="evidence" value="ECO:0007669"/>
    <property type="project" value="UniProtKB-KW"/>
</dbReference>
<dbReference type="Pfam" id="PF13086">
    <property type="entry name" value="AAA_11"/>
    <property type="match status" value="1"/>
</dbReference>
<dbReference type="Proteomes" id="UP000799421">
    <property type="component" value="Unassembled WGS sequence"/>
</dbReference>
<dbReference type="InterPro" id="IPR047187">
    <property type="entry name" value="SF1_C_Upf1"/>
</dbReference>
<evidence type="ECO:0000256" key="1">
    <source>
        <dbReference type="ARBA" id="ARBA00022806"/>
    </source>
</evidence>
<dbReference type="InterPro" id="IPR045055">
    <property type="entry name" value="DNA2/NAM7-like"/>
</dbReference>
<proteinExistence type="predicted"/>
<keyword evidence="1" id="KW-0547">Nucleotide-binding</keyword>
<evidence type="ECO:0000259" key="5">
    <source>
        <dbReference type="Pfam" id="PF25396"/>
    </source>
</evidence>
<feature type="region of interest" description="Disordered" evidence="2">
    <location>
        <begin position="1028"/>
        <end position="1076"/>
    </location>
</feature>
<dbReference type="InterPro" id="IPR027417">
    <property type="entry name" value="P-loop_NTPase"/>
</dbReference>
<evidence type="ECO:0000256" key="2">
    <source>
        <dbReference type="SAM" id="MobiDB-lite"/>
    </source>
</evidence>
<dbReference type="InterPro" id="IPR057373">
    <property type="entry name" value="ZNFX1"/>
</dbReference>
<organism evidence="6 7">
    <name type="scientific">Piedraia hortae CBS 480.64</name>
    <dbReference type="NCBI Taxonomy" id="1314780"/>
    <lineage>
        <taxon>Eukaryota</taxon>
        <taxon>Fungi</taxon>
        <taxon>Dikarya</taxon>
        <taxon>Ascomycota</taxon>
        <taxon>Pezizomycotina</taxon>
        <taxon>Dothideomycetes</taxon>
        <taxon>Dothideomycetidae</taxon>
        <taxon>Capnodiales</taxon>
        <taxon>Piedraiaceae</taxon>
        <taxon>Piedraia</taxon>
    </lineage>
</organism>
<keyword evidence="6" id="KW-0378">Hydrolase</keyword>
<dbReference type="GO" id="GO:0031048">
    <property type="term" value="P:regulatory ncRNA-mediated heterochromatin formation"/>
    <property type="evidence" value="ECO:0007669"/>
    <property type="project" value="TreeGrafter"/>
</dbReference>
<evidence type="ECO:0000313" key="6">
    <source>
        <dbReference type="EMBL" id="KAF2858937.1"/>
    </source>
</evidence>
<dbReference type="CDD" id="cd18808">
    <property type="entry name" value="SF1_C_Upf1"/>
    <property type="match status" value="1"/>
</dbReference>
<evidence type="ECO:0000313" key="7">
    <source>
        <dbReference type="Proteomes" id="UP000799421"/>
    </source>
</evidence>
<dbReference type="Pfam" id="PF13087">
    <property type="entry name" value="AAA_12"/>
    <property type="match status" value="1"/>
</dbReference>
<reference evidence="6" key="1">
    <citation type="journal article" date="2020" name="Stud. Mycol.">
        <title>101 Dothideomycetes genomes: a test case for predicting lifestyles and emergence of pathogens.</title>
        <authorList>
            <person name="Haridas S."/>
            <person name="Albert R."/>
            <person name="Binder M."/>
            <person name="Bloem J."/>
            <person name="Labutti K."/>
            <person name="Salamov A."/>
            <person name="Andreopoulos B."/>
            <person name="Baker S."/>
            <person name="Barry K."/>
            <person name="Bills G."/>
            <person name="Bluhm B."/>
            <person name="Cannon C."/>
            <person name="Castanera R."/>
            <person name="Culley D."/>
            <person name="Daum C."/>
            <person name="Ezra D."/>
            <person name="Gonzalez J."/>
            <person name="Henrissat B."/>
            <person name="Kuo A."/>
            <person name="Liang C."/>
            <person name="Lipzen A."/>
            <person name="Lutzoni F."/>
            <person name="Magnuson J."/>
            <person name="Mondo S."/>
            <person name="Nolan M."/>
            <person name="Ohm R."/>
            <person name="Pangilinan J."/>
            <person name="Park H.-J."/>
            <person name="Ramirez L."/>
            <person name="Alfaro M."/>
            <person name="Sun H."/>
            <person name="Tritt A."/>
            <person name="Yoshinaga Y."/>
            <person name="Zwiers L.-H."/>
            <person name="Turgeon B."/>
            <person name="Goodwin S."/>
            <person name="Spatafora J."/>
            <person name="Crous P."/>
            <person name="Grigoriev I."/>
        </authorList>
    </citation>
    <scope>NUCLEOTIDE SEQUENCE</scope>
    <source>
        <strain evidence="6">CBS 480.64</strain>
    </source>
</reference>
<feature type="domain" description="DNA2/NAM7 helicase-like C-terminal" evidence="4">
    <location>
        <begin position="713"/>
        <end position="900"/>
    </location>
</feature>